<evidence type="ECO:0000256" key="1">
    <source>
        <dbReference type="SAM" id="MobiDB-lite"/>
    </source>
</evidence>
<name>A0A8A1MKT1_AJECA</name>
<reference evidence="3" key="1">
    <citation type="submission" date="2021-01" db="EMBL/GenBank/DDBJ databases">
        <title>Chromosome-level genome assembly of a human fungal pathogen reveals clustering of transcriptionally co-regulated genes.</title>
        <authorList>
            <person name="Voorhies M."/>
            <person name="Cohen S."/>
            <person name="Shea T.P."/>
            <person name="Petrus S."/>
            <person name="Munoz J.F."/>
            <person name="Poplawski S."/>
            <person name="Goldman W.E."/>
            <person name="Michael T."/>
            <person name="Cuomo C.A."/>
            <person name="Sil A."/>
            <person name="Beyhan S."/>
        </authorList>
    </citation>
    <scope>NUCLEOTIDE SEQUENCE</scope>
    <source>
        <strain evidence="3">WU24</strain>
    </source>
</reference>
<protein>
    <recommendedName>
        <fullName evidence="2">ABM domain-containing protein</fullName>
    </recommendedName>
</protein>
<sequence length="158" mass="18167">MDTDATRQSHPAADEAVASNTEQVSGENGHRSHQYTQSSTEKHAIVISEMWKNENSCYAELKTLLTFYDHLKAEGLLFMMSARHYQEISVVLQSASVDEWAAAFRQWLEMFRTDAIKHVKDTDFITSIFTEFNQKQEQASPNEEAILNMIDEFKELEV</sequence>
<evidence type="ECO:0000313" key="3">
    <source>
        <dbReference type="EMBL" id="QSS66469.1"/>
    </source>
</evidence>
<gene>
    <name evidence="3" type="ORF">I7I51_07326</name>
</gene>
<dbReference type="InterPro" id="IPR007138">
    <property type="entry name" value="ABM_dom"/>
</dbReference>
<feature type="domain" description="ABM" evidence="2">
    <location>
        <begin position="15"/>
        <end position="56"/>
    </location>
</feature>
<dbReference type="AlphaFoldDB" id="A0A8A1MKT1"/>
<evidence type="ECO:0000259" key="2">
    <source>
        <dbReference type="Pfam" id="PF03992"/>
    </source>
</evidence>
<dbReference type="VEuPathDB" id="FungiDB:I7I51_07326"/>
<dbReference type="Proteomes" id="UP000663671">
    <property type="component" value="Chromosome 3"/>
</dbReference>
<dbReference type="OrthoDB" id="4190478at2759"/>
<dbReference type="Pfam" id="PF03992">
    <property type="entry name" value="ABM"/>
    <property type="match status" value="1"/>
</dbReference>
<organism evidence="3 4">
    <name type="scientific">Ajellomyces capsulatus</name>
    <name type="common">Darling's disease fungus</name>
    <name type="synonym">Histoplasma capsulatum</name>
    <dbReference type="NCBI Taxonomy" id="5037"/>
    <lineage>
        <taxon>Eukaryota</taxon>
        <taxon>Fungi</taxon>
        <taxon>Dikarya</taxon>
        <taxon>Ascomycota</taxon>
        <taxon>Pezizomycotina</taxon>
        <taxon>Eurotiomycetes</taxon>
        <taxon>Eurotiomycetidae</taxon>
        <taxon>Onygenales</taxon>
        <taxon>Ajellomycetaceae</taxon>
        <taxon>Histoplasma</taxon>
    </lineage>
</organism>
<feature type="region of interest" description="Disordered" evidence="1">
    <location>
        <begin position="1"/>
        <end position="38"/>
    </location>
</feature>
<evidence type="ECO:0000313" key="4">
    <source>
        <dbReference type="Proteomes" id="UP000663671"/>
    </source>
</evidence>
<accession>A0A8A1MKT1</accession>
<dbReference type="EMBL" id="CP069115">
    <property type="protein sequence ID" value="QSS66469.1"/>
    <property type="molecule type" value="Genomic_DNA"/>
</dbReference>
<proteinExistence type="predicted"/>